<evidence type="ECO:0000256" key="2">
    <source>
        <dbReference type="ARBA" id="ARBA00005086"/>
    </source>
</evidence>
<keyword evidence="4" id="KW-0560">Oxidoreductase</keyword>
<dbReference type="InterPro" id="IPR006168">
    <property type="entry name" value="G3P_DH_NAD-dep"/>
</dbReference>
<dbReference type="GO" id="GO:0070403">
    <property type="term" value="F:NAD+ binding"/>
    <property type="evidence" value="ECO:0007669"/>
    <property type="project" value="InterPro"/>
</dbReference>
<dbReference type="EMBL" id="CP026948">
    <property type="protein sequence ID" value="AWB83884.1"/>
    <property type="molecule type" value="Genomic_DNA"/>
</dbReference>
<keyword evidence="3" id="KW-0276">Fatty acid metabolism</keyword>
<evidence type="ECO:0000256" key="4">
    <source>
        <dbReference type="ARBA" id="ARBA00023002"/>
    </source>
</evidence>
<dbReference type="InterPro" id="IPR008927">
    <property type="entry name" value="6-PGluconate_DH-like_C_sf"/>
</dbReference>
<evidence type="ECO:0000256" key="6">
    <source>
        <dbReference type="ARBA" id="ARBA00023098"/>
    </source>
</evidence>
<accession>A0A2S0WDS8</accession>
<keyword evidence="6" id="KW-0443">Lipid metabolism</keyword>
<organism evidence="8 9">
    <name type="scientific">Corynebacterium liangguodongii</name>
    <dbReference type="NCBI Taxonomy" id="2079535"/>
    <lineage>
        <taxon>Bacteria</taxon>
        <taxon>Bacillati</taxon>
        <taxon>Actinomycetota</taxon>
        <taxon>Actinomycetes</taxon>
        <taxon>Mycobacteriales</taxon>
        <taxon>Corynebacteriaceae</taxon>
        <taxon>Corynebacterium</taxon>
    </lineage>
</organism>
<evidence type="ECO:0000256" key="3">
    <source>
        <dbReference type="ARBA" id="ARBA00022832"/>
    </source>
</evidence>
<dbReference type="GO" id="GO:0006072">
    <property type="term" value="P:glycerol-3-phosphate metabolic process"/>
    <property type="evidence" value="ECO:0007669"/>
    <property type="project" value="InterPro"/>
</dbReference>
<dbReference type="OrthoDB" id="9771883at2"/>
<evidence type="ECO:0000313" key="9">
    <source>
        <dbReference type="Proteomes" id="UP000244754"/>
    </source>
</evidence>
<sequence>MTRISHVSVIGSGVLGAQIAFVIAHAGFKVTAWDLNDDAVEAAKKRFDIIGKRMIEELDYATEESISIGHENLTLTTDLDSAAKSADLIIEAVPEKLELKRSTWEKLGASASENTIFCTNTSSLLGSEIADASGAPERFLNTHFANRVWVKNIVEIMPNPETDLKYRDIVEEFAREANLEPVVMKKEQRAYLLNTMMVPFLQAAQYLYVNDVADIEQIDKDWKIAMSTDQGPFEIMDMIGLRSIVNVAEGSKDEQPEWKKEFTARAKRMIEEGRSGAGDGEGFYKYDSNGNIVR</sequence>
<dbReference type="PANTHER" id="PTHR43561">
    <property type="match status" value="1"/>
</dbReference>
<comment type="pathway">
    <text evidence="2">Lipid metabolism; butanoate metabolism.</text>
</comment>
<dbReference type="Proteomes" id="UP000244754">
    <property type="component" value="Chromosome"/>
</dbReference>
<protein>
    <submittedName>
        <fullName evidence="8">3-hydroxyacyl-CoA dehydrogenase</fullName>
    </submittedName>
</protein>
<dbReference type="NCBIfam" id="NF006143">
    <property type="entry name" value="PRK08293.1"/>
    <property type="match status" value="1"/>
</dbReference>
<dbReference type="PANTHER" id="PTHR43561:SF3">
    <property type="entry name" value="HYDROXYACYL-COENZYME A DEHYDROGENASE, MITOCHONDRIAL"/>
    <property type="match status" value="1"/>
</dbReference>
<dbReference type="SUPFAM" id="SSF51735">
    <property type="entry name" value="NAD(P)-binding Rossmann-fold domains"/>
    <property type="match status" value="1"/>
</dbReference>
<dbReference type="InterPro" id="IPR036291">
    <property type="entry name" value="NAD(P)-bd_dom_sf"/>
</dbReference>
<evidence type="ECO:0000256" key="7">
    <source>
        <dbReference type="ARBA" id="ARBA00049556"/>
    </source>
</evidence>
<keyword evidence="9" id="KW-1185">Reference proteome</keyword>
<dbReference type="PIRSF" id="PIRSF000105">
    <property type="entry name" value="HCDH"/>
    <property type="match status" value="1"/>
</dbReference>
<evidence type="ECO:0000256" key="5">
    <source>
        <dbReference type="ARBA" id="ARBA00023027"/>
    </source>
</evidence>
<evidence type="ECO:0000313" key="8">
    <source>
        <dbReference type="EMBL" id="AWB83884.1"/>
    </source>
</evidence>
<dbReference type="Gene3D" id="1.10.1040.10">
    <property type="entry name" value="N-(1-d-carboxylethyl)-l-norvaline Dehydrogenase, domain 2"/>
    <property type="match status" value="1"/>
</dbReference>
<dbReference type="Pfam" id="PF00725">
    <property type="entry name" value="3HCDH"/>
    <property type="match status" value="1"/>
</dbReference>
<dbReference type="InterPro" id="IPR022694">
    <property type="entry name" value="3-OHacyl-CoA_DH"/>
</dbReference>
<dbReference type="KEGG" id="clia:C3E79_04830"/>
<keyword evidence="5" id="KW-0520">NAD</keyword>
<reference evidence="9" key="1">
    <citation type="submission" date="2018-01" db="EMBL/GenBank/DDBJ databases">
        <authorList>
            <person name="Li J."/>
        </authorList>
    </citation>
    <scope>NUCLEOTIDE SEQUENCE [LARGE SCALE GENOMIC DNA]</scope>
    <source>
        <strain evidence="9">2184</strain>
    </source>
</reference>
<name>A0A2S0WDS8_9CORY</name>
<dbReference type="InterPro" id="IPR006176">
    <property type="entry name" value="3-OHacyl-CoA_DH_NAD-bd"/>
</dbReference>
<dbReference type="GO" id="GO:0003857">
    <property type="term" value="F:(3S)-3-hydroxyacyl-CoA dehydrogenase (NAD+) activity"/>
    <property type="evidence" value="ECO:0007669"/>
    <property type="project" value="UniProtKB-EC"/>
</dbReference>
<comment type="pathway">
    <text evidence="1">Lipid metabolism; fatty acid beta-oxidation.</text>
</comment>
<dbReference type="Gene3D" id="3.40.50.720">
    <property type="entry name" value="NAD(P)-binding Rossmann-like Domain"/>
    <property type="match status" value="1"/>
</dbReference>
<dbReference type="Pfam" id="PF02737">
    <property type="entry name" value="3HCDH_N"/>
    <property type="match status" value="1"/>
</dbReference>
<gene>
    <name evidence="8" type="ORF">C3E79_04830</name>
</gene>
<dbReference type="InterPro" id="IPR006108">
    <property type="entry name" value="3HC_DH_C"/>
</dbReference>
<dbReference type="AlphaFoldDB" id="A0A2S0WDS8"/>
<dbReference type="InterPro" id="IPR013328">
    <property type="entry name" value="6PGD_dom2"/>
</dbReference>
<dbReference type="SUPFAM" id="SSF48179">
    <property type="entry name" value="6-phosphogluconate dehydrogenase C-terminal domain-like"/>
    <property type="match status" value="1"/>
</dbReference>
<comment type="catalytic activity">
    <reaction evidence="7">
        <text>a (3S)-3-hydroxyacyl-CoA + NAD(+) = a 3-oxoacyl-CoA + NADH + H(+)</text>
        <dbReference type="Rhea" id="RHEA:22432"/>
        <dbReference type="ChEBI" id="CHEBI:15378"/>
        <dbReference type="ChEBI" id="CHEBI:57318"/>
        <dbReference type="ChEBI" id="CHEBI:57540"/>
        <dbReference type="ChEBI" id="CHEBI:57945"/>
        <dbReference type="ChEBI" id="CHEBI:90726"/>
        <dbReference type="EC" id="1.1.1.35"/>
    </reaction>
</comment>
<dbReference type="RefSeq" id="WP_108403893.1">
    <property type="nucleotide sequence ID" value="NZ_CP026948.1"/>
</dbReference>
<proteinExistence type="predicted"/>
<dbReference type="GO" id="GO:0006635">
    <property type="term" value="P:fatty acid beta-oxidation"/>
    <property type="evidence" value="ECO:0007669"/>
    <property type="project" value="TreeGrafter"/>
</dbReference>
<dbReference type="PRINTS" id="PR00077">
    <property type="entry name" value="GPDHDRGNASE"/>
</dbReference>
<evidence type="ECO:0000256" key="1">
    <source>
        <dbReference type="ARBA" id="ARBA00005005"/>
    </source>
</evidence>
<dbReference type="InterPro" id="IPR052242">
    <property type="entry name" value="Mito_3-hydroxyacyl-CoA_DH"/>
</dbReference>